<organism evidence="1 2">
    <name type="scientific">Phytophthora megakarya</name>
    <dbReference type="NCBI Taxonomy" id="4795"/>
    <lineage>
        <taxon>Eukaryota</taxon>
        <taxon>Sar</taxon>
        <taxon>Stramenopiles</taxon>
        <taxon>Oomycota</taxon>
        <taxon>Peronosporomycetes</taxon>
        <taxon>Peronosporales</taxon>
        <taxon>Peronosporaceae</taxon>
        <taxon>Phytophthora</taxon>
    </lineage>
</organism>
<keyword evidence="2" id="KW-1185">Reference proteome</keyword>
<comment type="caution">
    <text evidence="1">The sequence shown here is derived from an EMBL/GenBank/DDBJ whole genome shotgun (WGS) entry which is preliminary data.</text>
</comment>
<reference evidence="2" key="1">
    <citation type="submission" date="2017-03" db="EMBL/GenBank/DDBJ databases">
        <title>Phytopthora megakarya and P. palmivora, two closely related causual agents of cacao black pod achieved similar genome size and gene model numbers by different mechanisms.</title>
        <authorList>
            <person name="Ali S."/>
            <person name="Shao J."/>
            <person name="Larry D.J."/>
            <person name="Kronmiller B."/>
            <person name="Shen D."/>
            <person name="Strem M.D."/>
            <person name="Melnick R.L."/>
            <person name="Guiltinan M.J."/>
            <person name="Tyler B.M."/>
            <person name="Meinhardt L.W."/>
            <person name="Bailey B.A."/>
        </authorList>
    </citation>
    <scope>NUCLEOTIDE SEQUENCE [LARGE SCALE GENOMIC DNA]</scope>
    <source>
        <strain evidence="2">zdho120</strain>
    </source>
</reference>
<evidence type="ECO:0000313" key="2">
    <source>
        <dbReference type="Proteomes" id="UP000198211"/>
    </source>
</evidence>
<sequence length="144" mass="16338">MPRALCGDQRVGVEAHLKEWETISRIFPDLDVKLTHLEEGPGGEMIVTTKAFLTFTEDTFCYAFPHLVSDYRKNIIFAKLVGRRLEIPGTGRFVWDQMMGRVTLLSFDVDFIQPISHVLGSLEYVAIMFNHALIQLDGHPVVGF</sequence>
<proteinExistence type="predicted"/>
<name>A0A225X0H4_9STRA</name>
<evidence type="ECO:0000313" key="1">
    <source>
        <dbReference type="EMBL" id="OWZ22738.1"/>
    </source>
</evidence>
<gene>
    <name evidence="1" type="ORF">PHMEG_0002504</name>
</gene>
<dbReference type="AlphaFoldDB" id="A0A225X0H4"/>
<dbReference type="OrthoDB" id="118383at2759"/>
<dbReference type="Proteomes" id="UP000198211">
    <property type="component" value="Unassembled WGS sequence"/>
</dbReference>
<accession>A0A225X0H4</accession>
<protein>
    <submittedName>
        <fullName evidence="1">Uncharacterized protein</fullName>
    </submittedName>
</protein>
<dbReference type="EMBL" id="NBNE01000113">
    <property type="protein sequence ID" value="OWZ22738.1"/>
    <property type="molecule type" value="Genomic_DNA"/>
</dbReference>